<comment type="catalytic activity">
    <reaction evidence="8">
        <text>2 a Fe(II)-siderophore + NADP(+) + H(+) = 2 a Fe(III)-siderophore + NADPH</text>
        <dbReference type="Rhea" id="RHEA:28795"/>
        <dbReference type="Rhea" id="RHEA-COMP:11342"/>
        <dbReference type="Rhea" id="RHEA-COMP:11344"/>
        <dbReference type="ChEBI" id="CHEBI:15378"/>
        <dbReference type="ChEBI" id="CHEBI:29033"/>
        <dbReference type="ChEBI" id="CHEBI:29034"/>
        <dbReference type="ChEBI" id="CHEBI:57783"/>
        <dbReference type="ChEBI" id="CHEBI:58349"/>
        <dbReference type="EC" id="1.16.1.9"/>
    </reaction>
</comment>
<dbReference type="GO" id="GO:0005886">
    <property type="term" value="C:plasma membrane"/>
    <property type="evidence" value="ECO:0007669"/>
    <property type="project" value="UniProtKB-SubCell"/>
</dbReference>
<keyword evidence="5" id="KW-0472">Membrane</keyword>
<organism evidence="10 11">
    <name type="scientific">Penicillium steckii</name>
    <dbReference type="NCBI Taxonomy" id="303698"/>
    <lineage>
        <taxon>Eukaryota</taxon>
        <taxon>Fungi</taxon>
        <taxon>Dikarya</taxon>
        <taxon>Ascomycota</taxon>
        <taxon>Pezizomycotina</taxon>
        <taxon>Eurotiomycetes</taxon>
        <taxon>Eurotiomycetidae</taxon>
        <taxon>Eurotiales</taxon>
        <taxon>Aspergillaceae</taxon>
        <taxon>Penicillium</taxon>
    </lineage>
</organism>
<dbReference type="PANTHER" id="PTHR32361">
    <property type="entry name" value="FERRIC/CUPRIC REDUCTASE TRANSMEMBRANE COMPONENT"/>
    <property type="match status" value="1"/>
</dbReference>
<dbReference type="AlphaFoldDB" id="A0A1V6T212"/>
<evidence type="ECO:0000256" key="7">
    <source>
        <dbReference type="ARBA" id="ARBA00023002"/>
    </source>
</evidence>
<dbReference type="InterPro" id="IPR013121">
    <property type="entry name" value="Fe_red_NAD-bd_6"/>
</dbReference>
<proteinExistence type="inferred from homology"/>
<evidence type="ECO:0000256" key="4">
    <source>
        <dbReference type="ARBA" id="ARBA00022448"/>
    </source>
</evidence>
<dbReference type="EC" id="1.16.1.9" evidence="3"/>
<dbReference type="Pfam" id="PF08022">
    <property type="entry name" value="FAD_binding_8"/>
    <property type="match status" value="1"/>
</dbReference>
<dbReference type="PROSITE" id="PS51384">
    <property type="entry name" value="FAD_FR"/>
    <property type="match status" value="1"/>
</dbReference>
<comment type="caution">
    <text evidence="10">The sequence shown here is derived from an EMBL/GenBank/DDBJ whole genome shotgun (WGS) entry which is preliminary data.</text>
</comment>
<dbReference type="GO" id="GO:0006879">
    <property type="term" value="P:intracellular iron ion homeostasis"/>
    <property type="evidence" value="ECO:0007669"/>
    <property type="project" value="TreeGrafter"/>
</dbReference>
<dbReference type="SUPFAM" id="SSF63380">
    <property type="entry name" value="Riboflavin synthase domain-like"/>
    <property type="match status" value="1"/>
</dbReference>
<gene>
    <name evidence="10" type="ORF">PENSTE_c014G03726</name>
</gene>
<dbReference type="Gene3D" id="2.40.30.10">
    <property type="entry name" value="Translation factors"/>
    <property type="match status" value="1"/>
</dbReference>
<dbReference type="InterPro" id="IPR051410">
    <property type="entry name" value="Ferric/Cupric_Reductase"/>
</dbReference>
<accession>A0A1V6T212</accession>
<name>A0A1V6T212_9EURO</name>
<dbReference type="EMBL" id="MLKD01000014">
    <property type="protein sequence ID" value="OQE19950.1"/>
    <property type="molecule type" value="Genomic_DNA"/>
</dbReference>
<dbReference type="InterPro" id="IPR017938">
    <property type="entry name" value="Riboflavin_synthase-like_b-brl"/>
</dbReference>
<protein>
    <recommendedName>
        <fullName evidence="3">ferric-chelate reductase (NADPH)</fullName>
        <ecNumber evidence="3">1.16.1.9</ecNumber>
    </recommendedName>
</protein>
<evidence type="ECO:0000256" key="8">
    <source>
        <dbReference type="ARBA" id="ARBA00048483"/>
    </source>
</evidence>
<reference evidence="11" key="1">
    <citation type="journal article" date="2017" name="Nat. Microbiol.">
        <title>Global analysis of biosynthetic gene clusters reveals vast potential of secondary metabolite production in Penicillium species.</title>
        <authorList>
            <person name="Nielsen J.C."/>
            <person name="Grijseels S."/>
            <person name="Prigent S."/>
            <person name="Ji B."/>
            <person name="Dainat J."/>
            <person name="Nielsen K.F."/>
            <person name="Frisvad J.C."/>
            <person name="Workman M."/>
            <person name="Nielsen J."/>
        </authorList>
    </citation>
    <scope>NUCLEOTIDE SEQUENCE [LARGE SCALE GENOMIC DNA]</scope>
    <source>
        <strain evidence="11">IBT 24891</strain>
    </source>
</reference>
<keyword evidence="6" id="KW-0249">Electron transport</keyword>
<comment type="similarity">
    <text evidence="2">Belongs to the ferric reductase (FRE) family.</text>
</comment>
<dbReference type="InterPro" id="IPR017927">
    <property type="entry name" value="FAD-bd_FR_type"/>
</dbReference>
<dbReference type="OrthoDB" id="4363645at2759"/>
<dbReference type="GO" id="GO:0015677">
    <property type="term" value="P:copper ion import"/>
    <property type="evidence" value="ECO:0007669"/>
    <property type="project" value="TreeGrafter"/>
</dbReference>
<dbReference type="STRING" id="303698.A0A1V6T212"/>
<evidence type="ECO:0000259" key="9">
    <source>
        <dbReference type="PROSITE" id="PS51384"/>
    </source>
</evidence>
<evidence type="ECO:0000256" key="2">
    <source>
        <dbReference type="ARBA" id="ARBA00006278"/>
    </source>
</evidence>
<dbReference type="Gene3D" id="3.40.50.80">
    <property type="entry name" value="Nucleotide-binding domain of ferredoxin-NADP reductase (FNR) module"/>
    <property type="match status" value="1"/>
</dbReference>
<keyword evidence="5" id="KW-1003">Cell membrane</keyword>
<dbReference type="InterPro" id="IPR013112">
    <property type="entry name" value="FAD-bd_8"/>
</dbReference>
<feature type="domain" description="FAD-binding FR-type" evidence="9">
    <location>
        <begin position="1"/>
        <end position="107"/>
    </location>
</feature>
<evidence type="ECO:0000256" key="1">
    <source>
        <dbReference type="ARBA" id="ARBA00004651"/>
    </source>
</evidence>
<keyword evidence="7" id="KW-0560">Oxidoreductase</keyword>
<dbReference type="CDD" id="cd06186">
    <property type="entry name" value="NOX_Duox_like_FAD_NADP"/>
    <property type="match status" value="1"/>
</dbReference>
<sequence>MMAGKFFARASITKTNDAVQLSFRPRRPWKVRAGQYVYLKAPAIRLLSIAESHPFNIIWWENGPDERAETISILAQVQSGFTKELLCHSSDHLRVLIDGPYGEPQDTEPYDSILMICTGIGISAQLPYAKEILRRQATGGSSPRKQRVTIIWVMEKEYHSDWVCDWMDQLLEKDLENAKHATSARTSKVSGHLKDAQLMQNGSNMEKQEIIESVSRLLESMESSKNLSGSEVQIGRRGIQTFGKPNLCAIINDEINTCRDKLLISVSTDSKTRDLIREFALTKDKADYYETEFQPSDSYVSF</sequence>
<evidence type="ECO:0000313" key="11">
    <source>
        <dbReference type="Proteomes" id="UP000191285"/>
    </source>
</evidence>
<keyword evidence="4" id="KW-0813">Transport</keyword>
<dbReference type="SUPFAM" id="SSF52343">
    <property type="entry name" value="Ferredoxin reductase-like, C-terminal NADP-linked domain"/>
    <property type="match status" value="1"/>
</dbReference>
<dbReference type="Pfam" id="PF08030">
    <property type="entry name" value="NAD_binding_6"/>
    <property type="match status" value="1"/>
</dbReference>
<evidence type="ECO:0000256" key="5">
    <source>
        <dbReference type="ARBA" id="ARBA00022475"/>
    </source>
</evidence>
<dbReference type="Proteomes" id="UP000191285">
    <property type="component" value="Unassembled WGS sequence"/>
</dbReference>
<dbReference type="InterPro" id="IPR039261">
    <property type="entry name" value="FNR_nucleotide-bd"/>
</dbReference>
<keyword evidence="11" id="KW-1185">Reference proteome</keyword>
<evidence type="ECO:0000256" key="3">
    <source>
        <dbReference type="ARBA" id="ARBA00012668"/>
    </source>
</evidence>
<dbReference type="PANTHER" id="PTHR32361:SF26">
    <property type="entry name" value="FAD-BINDING 8 DOMAIN-CONTAINING PROTEIN-RELATED"/>
    <property type="match status" value="1"/>
</dbReference>
<comment type="subcellular location">
    <subcellularLocation>
        <location evidence="1">Cell membrane</location>
        <topology evidence="1">Multi-pass membrane protein</topology>
    </subcellularLocation>
</comment>
<evidence type="ECO:0000313" key="10">
    <source>
        <dbReference type="EMBL" id="OQE19950.1"/>
    </source>
</evidence>
<dbReference type="GO" id="GO:0052851">
    <property type="term" value="F:ferric-chelate reductase (NADPH) activity"/>
    <property type="evidence" value="ECO:0007669"/>
    <property type="project" value="UniProtKB-EC"/>
</dbReference>
<evidence type="ECO:0000256" key="6">
    <source>
        <dbReference type="ARBA" id="ARBA00022982"/>
    </source>
</evidence>
<dbReference type="GO" id="GO:0006826">
    <property type="term" value="P:iron ion transport"/>
    <property type="evidence" value="ECO:0007669"/>
    <property type="project" value="TreeGrafter"/>
</dbReference>